<dbReference type="InterPro" id="IPR049050">
    <property type="entry name" value="nSTAND3"/>
</dbReference>
<feature type="domain" description="Novel STAND NTPase 3" evidence="1">
    <location>
        <begin position="221"/>
        <end position="369"/>
    </location>
</feature>
<organism evidence="2 3">
    <name type="scientific">Mytilus galloprovincialis</name>
    <name type="common">Mediterranean mussel</name>
    <dbReference type="NCBI Taxonomy" id="29158"/>
    <lineage>
        <taxon>Eukaryota</taxon>
        <taxon>Metazoa</taxon>
        <taxon>Spiralia</taxon>
        <taxon>Lophotrochozoa</taxon>
        <taxon>Mollusca</taxon>
        <taxon>Bivalvia</taxon>
        <taxon>Autobranchia</taxon>
        <taxon>Pteriomorphia</taxon>
        <taxon>Mytilida</taxon>
        <taxon>Mytiloidea</taxon>
        <taxon>Mytilidae</taxon>
        <taxon>Mytilinae</taxon>
        <taxon>Mytilus</taxon>
    </lineage>
</organism>
<dbReference type="AlphaFoldDB" id="A0A8B6GSS0"/>
<dbReference type="Pfam" id="PF20720">
    <property type="entry name" value="nSTAND3"/>
    <property type="match status" value="1"/>
</dbReference>
<proteinExistence type="predicted"/>
<keyword evidence="3" id="KW-1185">Reference proteome</keyword>
<accession>A0A8B6GSS0</accession>
<dbReference type="InterPro" id="IPR027417">
    <property type="entry name" value="P-loop_NTPase"/>
</dbReference>
<name>A0A8B6GSS0_MYTGA</name>
<reference evidence="2" key="1">
    <citation type="submission" date="2018-11" db="EMBL/GenBank/DDBJ databases">
        <authorList>
            <person name="Alioto T."/>
            <person name="Alioto T."/>
        </authorList>
    </citation>
    <scope>NUCLEOTIDE SEQUENCE</scope>
</reference>
<protein>
    <recommendedName>
        <fullName evidence="1">Novel STAND NTPase 3 domain-containing protein</fullName>
    </recommendedName>
</protein>
<evidence type="ECO:0000313" key="2">
    <source>
        <dbReference type="EMBL" id="VDI68384.1"/>
    </source>
</evidence>
<gene>
    <name evidence="2" type="ORF">MGAL_10B051637</name>
</gene>
<dbReference type="SUPFAM" id="SSF52540">
    <property type="entry name" value="P-loop containing nucleoside triphosphate hydrolases"/>
    <property type="match status" value="1"/>
</dbReference>
<comment type="caution">
    <text evidence="2">The sequence shown here is derived from an EMBL/GenBank/DDBJ whole genome shotgun (WGS) entry which is preliminary data.</text>
</comment>
<dbReference type="Proteomes" id="UP000596742">
    <property type="component" value="Unassembled WGS sequence"/>
</dbReference>
<evidence type="ECO:0000259" key="1">
    <source>
        <dbReference type="Pfam" id="PF20720"/>
    </source>
</evidence>
<evidence type="ECO:0000313" key="3">
    <source>
        <dbReference type="Proteomes" id="UP000596742"/>
    </source>
</evidence>
<dbReference type="EMBL" id="UYJE01008899">
    <property type="protein sequence ID" value="VDI68384.1"/>
    <property type="molecule type" value="Genomic_DNA"/>
</dbReference>
<sequence>MFKQINKVNKVTDESSEIKSEVEQAIEYIIKEVCNETNDSNHGNVDNVNDQSTIETSTAPVSVCECPVDTAVLRIGGNAMKQECDHLMTKPLDMSSQEILRDLNQAKVDIELIKQTLDTEVKQDIKKMKLDHDKSKKDMKMLTFGHANLKRSHNLLQHKQNVSNQQAKRFKKDVNRLELDQINVKVDVKKLKSTSEDPVPWNRREQISKQLDKWQKNADNFVETRAAKCVLKGIKENSCLTITASSGVGKTSILRHVALKMKEKEGYDVLPVTNPNDIIQFNNPNQKTLFVIDDFCGTYSINQSHLDNWESVMEQIKMLIENKLTKIIVACRLQVYQDEKFESLSIFRTSVCNLRTKDLCLSETEKKNVNSRNISENKSIRDYSVL</sequence>